<evidence type="ECO:0000256" key="1">
    <source>
        <dbReference type="ARBA" id="ARBA00000188"/>
    </source>
</evidence>
<dbReference type="InterPro" id="IPR016040">
    <property type="entry name" value="NAD(P)-bd_dom"/>
</dbReference>
<evidence type="ECO:0000313" key="9">
    <source>
        <dbReference type="Proteomes" id="UP000243847"/>
    </source>
</evidence>
<dbReference type="SUPFAM" id="SSF51735">
    <property type="entry name" value="NAD(P)-binding Rossmann-fold domains"/>
    <property type="match status" value="1"/>
</dbReference>
<dbReference type="Gene3D" id="3.90.25.10">
    <property type="entry name" value="UDP-galactose 4-epimerase, domain 1"/>
    <property type="match status" value="1"/>
</dbReference>
<dbReference type="InterPro" id="IPR036291">
    <property type="entry name" value="NAD(P)-bd_dom_sf"/>
</dbReference>
<gene>
    <name evidence="8" type="ORF">AUMI_11710</name>
</gene>
<dbReference type="PANTHER" id="PTHR43715:SF1">
    <property type="entry name" value="GDP-MANNOSE 4,6 DEHYDRATASE"/>
    <property type="match status" value="1"/>
</dbReference>
<comment type="cofactor">
    <cofactor evidence="2">
        <name>NADP(+)</name>
        <dbReference type="ChEBI" id="CHEBI:58349"/>
    </cofactor>
</comment>
<dbReference type="EC" id="4.2.1.47" evidence="4"/>
<dbReference type="FunFam" id="3.40.50.720:FF:000924">
    <property type="entry name" value="GDP-mannose 4,6 dehydratase"/>
    <property type="match status" value="1"/>
</dbReference>
<dbReference type="PANTHER" id="PTHR43715">
    <property type="entry name" value="GDP-MANNOSE 4,6-DEHYDRATASE"/>
    <property type="match status" value="1"/>
</dbReference>
<dbReference type="AlphaFoldDB" id="A0A173LV33"/>
<sequence>MLMHKALITGITGQTGSYLAQEFSEIGWEVHGLSTGALPHGKMPGVYLHELDLLDRAATQKKIHEILPDVVINLAAVSSVSTSWENPLLTFDTNVMPVVNILDTISKIEIERFHKISFIQASSSEIFGLSTCVPIVEQSKLSPSNPYGASKAAAHVITNSYKASGINASNAILFNHESPRRPETFVTRKITKGVARISKGLQDKIMLGDITVSRDWGWAPDYAHALRLMAESPNPRDYVIATGEAHTIEEFVQIAFGCIGISDWNKYVEIDPTLIRKTESKIVVGNAELIRNDLGWKPRVLFPEMIKRMVLADLEQINQE</sequence>
<keyword evidence="5" id="KW-0456">Lyase</keyword>
<dbReference type="EMBL" id="AP017457">
    <property type="protein sequence ID" value="BAU98713.1"/>
    <property type="molecule type" value="Genomic_DNA"/>
</dbReference>
<dbReference type="Proteomes" id="UP000243847">
    <property type="component" value="Chromosome sequence1"/>
</dbReference>
<dbReference type="CDD" id="cd05260">
    <property type="entry name" value="GDP_MD_SDR_e"/>
    <property type="match status" value="1"/>
</dbReference>
<evidence type="ECO:0000256" key="2">
    <source>
        <dbReference type="ARBA" id="ARBA00001937"/>
    </source>
</evidence>
<name>A0A173LV33_9MICO</name>
<comment type="catalytic activity">
    <reaction evidence="1">
        <text>GDP-alpha-D-mannose = GDP-4-dehydro-alpha-D-rhamnose + H2O</text>
        <dbReference type="Rhea" id="RHEA:23820"/>
        <dbReference type="ChEBI" id="CHEBI:15377"/>
        <dbReference type="ChEBI" id="CHEBI:57527"/>
        <dbReference type="ChEBI" id="CHEBI:57964"/>
        <dbReference type="EC" id="4.2.1.47"/>
    </reaction>
</comment>
<reference evidence="8 9" key="1">
    <citation type="journal article" date="2016" name="Genome Announc.">
        <title>Complete Genome Sequence of Aurantimicrobium minutum Type Strain KNCT, a Planktonic Ultramicrobacterium Isolated from River Water.</title>
        <authorList>
            <person name="Nakai R."/>
            <person name="Fujisawa T."/>
            <person name="Nakamura Y."/>
            <person name="Nishide H."/>
            <person name="Uchiyama I."/>
            <person name="Baba T."/>
            <person name="Toyoda A."/>
            <person name="Fujiyama A."/>
            <person name="Naganuma T."/>
            <person name="Niki H."/>
        </authorList>
    </citation>
    <scope>NUCLEOTIDE SEQUENCE [LARGE SCALE GENOMIC DNA]</scope>
    <source>
        <strain evidence="8 9">KNC</strain>
    </source>
</reference>
<protein>
    <recommendedName>
        <fullName evidence="4">GDP-mannose 4,6-dehydratase</fullName>
        <ecNumber evidence="4">4.2.1.47</ecNumber>
    </recommendedName>
</protein>
<proteinExistence type="inferred from homology"/>
<evidence type="ECO:0000256" key="4">
    <source>
        <dbReference type="ARBA" id="ARBA00011989"/>
    </source>
</evidence>
<dbReference type="GO" id="GO:0042351">
    <property type="term" value="P:'de novo' GDP-L-fucose biosynthetic process"/>
    <property type="evidence" value="ECO:0007669"/>
    <property type="project" value="TreeGrafter"/>
</dbReference>
<dbReference type="Gene3D" id="3.40.50.720">
    <property type="entry name" value="NAD(P)-binding Rossmann-like Domain"/>
    <property type="match status" value="1"/>
</dbReference>
<dbReference type="Pfam" id="PF16363">
    <property type="entry name" value="GDP_Man_Dehyd"/>
    <property type="match status" value="1"/>
</dbReference>
<comment type="similarity">
    <text evidence="3">Belongs to the NAD(P)-dependent epimerase/dehydratase family. GDP-mannose 4,6-dehydratase subfamily.</text>
</comment>
<accession>A0A173LV33</accession>
<evidence type="ECO:0000313" key="8">
    <source>
        <dbReference type="EMBL" id="BAU98713.1"/>
    </source>
</evidence>
<dbReference type="KEGG" id="amin:AUMI_11710"/>
<comment type="function">
    <text evidence="6">Catalyzes the conversion of GDP-D-mannose to GDP-4-dehydro-6-deoxy-D-mannose.</text>
</comment>
<evidence type="ECO:0000256" key="3">
    <source>
        <dbReference type="ARBA" id="ARBA00009263"/>
    </source>
</evidence>
<evidence type="ECO:0000259" key="7">
    <source>
        <dbReference type="Pfam" id="PF16363"/>
    </source>
</evidence>
<feature type="domain" description="NAD(P)-binding" evidence="7">
    <location>
        <begin position="7"/>
        <end position="309"/>
    </location>
</feature>
<organism evidence="8 9">
    <name type="scientific">Aurantimicrobium minutum</name>
    <dbReference type="NCBI Taxonomy" id="708131"/>
    <lineage>
        <taxon>Bacteria</taxon>
        <taxon>Bacillati</taxon>
        <taxon>Actinomycetota</taxon>
        <taxon>Actinomycetes</taxon>
        <taxon>Micrococcales</taxon>
        <taxon>Microbacteriaceae</taxon>
        <taxon>Aurantimicrobium</taxon>
    </lineage>
</organism>
<evidence type="ECO:0000256" key="5">
    <source>
        <dbReference type="ARBA" id="ARBA00023239"/>
    </source>
</evidence>
<dbReference type="InterPro" id="IPR006368">
    <property type="entry name" value="GDP_Man_deHydtase"/>
</dbReference>
<dbReference type="GO" id="GO:0008446">
    <property type="term" value="F:GDP-mannose 4,6-dehydratase activity"/>
    <property type="evidence" value="ECO:0007669"/>
    <property type="project" value="UniProtKB-EC"/>
</dbReference>
<evidence type="ECO:0000256" key="6">
    <source>
        <dbReference type="ARBA" id="ARBA00059383"/>
    </source>
</evidence>